<dbReference type="InterPro" id="IPR027417">
    <property type="entry name" value="P-loop_NTPase"/>
</dbReference>
<sequence>MPGRERHHKYIHKYVNGSTAALFMFNITKRSSFEKVEQWINEVERCECPIKILVGNMVDLASGPNMQKNKAASNPVTKVEAIALARKYGMEYFETCSIGEASIVQVFDHLFNSLLALVPNPPDPSLLLGKNVVLGQRVLNDIKFKISLAEMLPNYD</sequence>
<dbReference type="SUPFAM" id="SSF52540">
    <property type="entry name" value="P-loop containing nucleoside triphosphate hydrolases"/>
    <property type="match status" value="1"/>
</dbReference>
<name>A0A7S3HYK6_9SPIT</name>
<dbReference type="PROSITE" id="PS51419">
    <property type="entry name" value="RAB"/>
    <property type="match status" value="1"/>
</dbReference>
<reference evidence="2" key="1">
    <citation type="submission" date="2021-01" db="EMBL/GenBank/DDBJ databases">
        <authorList>
            <person name="Corre E."/>
            <person name="Pelletier E."/>
            <person name="Niang G."/>
            <person name="Scheremetjew M."/>
            <person name="Finn R."/>
            <person name="Kale V."/>
            <person name="Holt S."/>
            <person name="Cochrane G."/>
            <person name="Meng A."/>
            <person name="Brown T."/>
            <person name="Cohen L."/>
        </authorList>
    </citation>
    <scope>NUCLEOTIDE SEQUENCE</scope>
    <source>
        <strain evidence="2">Fehren 1</strain>
    </source>
</reference>
<keyword evidence="1" id="KW-0547">Nucleotide-binding</keyword>
<proteinExistence type="predicted"/>
<dbReference type="Pfam" id="PF00071">
    <property type="entry name" value="Ras"/>
    <property type="match status" value="1"/>
</dbReference>
<dbReference type="EMBL" id="HBIE01011240">
    <property type="protein sequence ID" value="CAE0308515.1"/>
    <property type="molecule type" value="Transcribed_RNA"/>
</dbReference>
<dbReference type="InterPro" id="IPR001806">
    <property type="entry name" value="Small_GTPase"/>
</dbReference>
<dbReference type="GO" id="GO:0003924">
    <property type="term" value="F:GTPase activity"/>
    <property type="evidence" value="ECO:0007669"/>
    <property type="project" value="InterPro"/>
</dbReference>
<dbReference type="Gene3D" id="3.40.50.300">
    <property type="entry name" value="P-loop containing nucleotide triphosphate hydrolases"/>
    <property type="match status" value="1"/>
</dbReference>
<evidence type="ECO:0000256" key="1">
    <source>
        <dbReference type="ARBA" id="ARBA00022741"/>
    </source>
</evidence>
<dbReference type="SMART" id="SM00175">
    <property type="entry name" value="RAB"/>
    <property type="match status" value="1"/>
</dbReference>
<dbReference type="GO" id="GO:0005525">
    <property type="term" value="F:GTP binding"/>
    <property type="evidence" value="ECO:0007669"/>
    <property type="project" value="InterPro"/>
</dbReference>
<evidence type="ECO:0000313" key="2">
    <source>
        <dbReference type="EMBL" id="CAE0308515.1"/>
    </source>
</evidence>
<dbReference type="AlphaFoldDB" id="A0A7S3HYK6"/>
<gene>
    <name evidence="2" type="ORF">FEHR0123_LOCUS3424</name>
</gene>
<dbReference type="PANTHER" id="PTHR47978">
    <property type="match status" value="1"/>
</dbReference>
<accession>A0A7S3HYK6</accession>
<protein>
    <submittedName>
        <fullName evidence="2">Uncharacterized protein</fullName>
    </submittedName>
</protein>
<organism evidence="2">
    <name type="scientific">Favella ehrenbergii</name>
    <dbReference type="NCBI Taxonomy" id="182087"/>
    <lineage>
        <taxon>Eukaryota</taxon>
        <taxon>Sar</taxon>
        <taxon>Alveolata</taxon>
        <taxon>Ciliophora</taxon>
        <taxon>Intramacronucleata</taxon>
        <taxon>Spirotrichea</taxon>
        <taxon>Choreotrichia</taxon>
        <taxon>Tintinnida</taxon>
        <taxon>Xystonellidae</taxon>
        <taxon>Favella</taxon>
    </lineage>
</organism>